<proteinExistence type="predicted"/>
<feature type="compositionally biased region" description="Basic and acidic residues" evidence="1">
    <location>
        <begin position="111"/>
        <end position="130"/>
    </location>
</feature>
<dbReference type="AlphaFoldDB" id="A0AAE8MXD6"/>
<reference evidence="3" key="1">
    <citation type="submission" date="2018-03" db="EMBL/GenBank/DDBJ databases">
        <authorList>
            <person name="Guldener U."/>
        </authorList>
    </citation>
    <scope>NUCLEOTIDE SEQUENCE</scope>
</reference>
<organism evidence="3 4">
    <name type="scientific">Cephalotrichum gorgonifer</name>
    <dbReference type="NCBI Taxonomy" id="2041049"/>
    <lineage>
        <taxon>Eukaryota</taxon>
        <taxon>Fungi</taxon>
        <taxon>Dikarya</taxon>
        <taxon>Ascomycota</taxon>
        <taxon>Pezizomycotina</taxon>
        <taxon>Sordariomycetes</taxon>
        <taxon>Hypocreomycetidae</taxon>
        <taxon>Microascales</taxon>
        <taxon>Microascaceae</taxon>
        <taxon>Cephalotrichum</taxon>
    </lineage>
</organism>
<dbReference type="CDD" id="cd22676">
    <property type="entry name" value="FHA_SNIP1_DDL-like"/>
    <property type="match status" value="1"/>
</dbReference>
<dbReference type="Pfam" id="PF00498">
    <property type="entry name" value="FHA"/>
    <property type="match status" value="1"/>
</dbReference>
<dbReference type="Gene3D" id="2.60.200.20">
    <property type="match status" value="1"/>
</dbReference>
<dbReference type="EMBL" id="ONZQ02000005">
    <property type="protein sequence ID" value="SPO01355.1"/>
    <property type="molecule type" value="Genomic_DNA"/>
</dbReference>
<feature type="domain" description="FHA" evidence="2">
    <location>
        <begin position="196"/>
        <end position="259"/>
    </location>
</feature>
<feature type="region of interest" description="Disordered" evidence="1">
    <location>
        <begin position="1"/>
        <end position="130"/>
    </location>
</feature>
<evidence type="ECO:0000313" key="3">
    <source>
        <dbReference type="EMBL" id="SPO01355.1"/>
    </source>
</evidence>
<dbReference type="Proteomes" id="UP001187682">
    <property type="component" value="Unassembled WGS sequence"/>
</dbReference>
<keyword evidence="4" id="KW-1185">Reference proteome</keyword>
<dbReference type="SMART" id="SM00240">
    <property type="entry name" value="FHA"/>
    <property type="match status" value="1"/>
</dbReference>
<dbReference type="InterPro" id="IPR050923">
    <property type="entry name" value="Cell_Proc_Reg/RNA_Proc"/>
</dbReference>
<dbReference type="InterPro" id="IPR000253">
    <property type="entry name" value="FHA_dom"/>
</dbReference>
<evidence type="ECO:0000313" key="4">
    <source>
        <dbReference type="Proteomes" id="UP001187682"/>
    </source>
</evidence>
<feature type="compositionally biased region" description="Gly residues" evidence="1">
    <location>
        <begin position="93"/>
        <end position="107"/>
    </location>
</feature>
<comment type="caution">
    <text evidence="3">The sequence shown here is derived from an EMBL/GenBank/DDBJ whole genome shotgun (WGS) entry which is preliminary data.</text>
</comment>
<sequence>MSSDARDTRPRRRHDERTDRDERPREREREGGSERSGRRDREREGERRRSRTPDRRRERRRESPDQSLRNRGPLPSQADSFALTARPRDGARGGRGGGFGRGGGRAGEGFEVGRRGEGQGEGEGEAKEVEKPNYYPTGILAAASNKITLADGTNIALKYHEPPEARAPPARDDWKLFVFKGKDVLDTVALGARTCWLVGREVRVVDLPAEHPSVSGQHAAIQFRYVEKRDEFGDRKGAVKPYVIDLESKAGTMVNKEVVPPGRYLELRSGDVVRFGESTREYVVMLDRK</sequence>
<gene>
    <name evidence="3" type="ORF">DNG_04031</name>
</gene>
<dbReference type="SUPFAM" id="SSF49879">
    <property type="entry name" value="SMAD/FHA domain"/>
    <property type="match status" value="1"/>
</dbReference>
<accession>A0AAE8MXD6</accession>
<dbReference type="PANTHER" id="PTHR23308">
    <property type="entry name" value="NUCLEAR INHIBITOR OF PROTEIN PHOSPHATASE-1"/>
    <property type="match status" value="1"/>
</dbReference>
<evidence type="ECO:0000256" key="1">
    <source>
        <dbReference type="SAM" id="MobiDB-lite"/>
    </source>
</evidence>
<evidence type="ECO:0000259" key="2">
    <source>
        <dbReference type="PROSITE" id="PS50006"/>
    </source>
</evidence>
<dbReference type="PROSITE" id="PS50006">
    <property type="entry name" value="FHA_DOMAIN"/>
    <property type="match status" value="1"/>
</dbReference>
<feature type="compositionally biased region" description="Basic and acidic residues" evidence="1">
    <location>
        <begin position="1"/>
        <end position="64"/>
    </location>
</feature>
<dbReference type="InterPro" id="IPR008984">
    <property type="entry name" value="SMAD_FHA_dom_sf"/>
</dbReference>
<name>A0AAE8MXD6_9PEZI</name>
<protein>
    <submittedName>
        <fullName evidence="3">Related to PML1 Subunit of the RES complex, which is required for nuclear retention of unspliced pre-mRNAs</fullName>
    </submittedName>
</protein>